<dbReference type="EMBL" id="FPBA01000003">
    <property type="protein sequence ID" value="SFT51600.1"/>
    <property type="molecule type" value="Genomic_DNA"/>
</dbReference>
<dbReference type="AlphaFoldDB" id="A0A1I6YMB8"/>
<evidence type="ECO:0000313" key="2">
    <source>
        <dbReference type="EMBL" id="SFT51600.1"/>
    </source>
</evidence>
<dbReference type="RefSeq" id="WP_093578537.1">
    <property type="nucleotide sequence ID" value="NZ_FPBA01000003.1"/>
</dbReference>
<keyword evidence="3" id="KW-1185">Reference proteome</keyword>
<dbReference type="InterPro" id="IPR025847">
    <property type="entry name" value="MEDS_domain"/>
</dbReference>
<sequence length="270" mass="28421">MTRGGHAFVLLDSEEAHTQVVGDFVIEGVRRGECVLLAGLGARERRLWSRLRRSGVVREGWQPSATTAVRLVPPDPDRLAEAVAGALAEGYAGVRFSGAITTPGVNAFEAAVAPLVAEHPVTVLCPYFRSQLEPGQHEALTALHDTEVDVAPVYDDGVFRLTRRGELLYLAGELDSGNADALRAVLQATLAAGGRPASWDVADLHFLDVGAADSLVAAAAGPPGLTLVGASRLTARLVRLLADRHPDRTVDLVDALADAPPDDAAEGAHR</sequence>
<dbReference type="InterPro" id="IPR036513">
    <property type="entry name" value="STAS_dom_sf"/>
</dbReference>
<dbReference type="Proteomes" id="UP000199546">
    <property type="component" value="Unassembled WGS sequence"/>
</dbReference>
<dbReference type="SUPFAM" id="SSF52091">
    <property type="entry name" value="SpoIIaa-like"/>
    <property type="match status" value="1"/>
</dbReference>
<name>A0A1I6YMB8_9ACTN</name>
<reference evidence="3" key="1">
    <citation type="submission" date="2016-10" db="EMBL/GenBank/DDBJ databases">
        <authorList>
            <person name="Varghese N."/>
            <person name="Submissions S."/>
        </authorList>
    </citation>
    <scope>NUCLEOTIDE SEQUENCE [LARGE SCALE GENOMIC DNA]</scope>
    <source>
        <strain evidence="3">DSM 46136</strain>
    </source>
</reference>
<dbReference type="Gene3D" id="3.30.750.24">
    <property type="entry name" value="STAS domain"/>
    <property type="match status" value="1"/>
</dbReference>
<accession>A0A1I6YMB8</accession>
<dbReference type="Pfam" id="PF14417">
    <property type="entry name" value="MEDS"/>
    <property type="match status" value="1"/>
</dbReference>
<organism evidence="2 3">
    <name type="scientific">Geodermatophilus amargosae</name>
    <dbReference type="NCBI Taxonomy" id="1296565"/>
    <lineage>
        <taxon>Bacteria</taxon>
        <taxon>Bacillati</taxon>
        <taxon>Actinomycetota</taxon>
        <taxon>Actinomycetes</taxon>
        <taxon>Geodermatophilales</taxon>
        <taxon>Geodermatophilaceae</taxon>
        <taxon>Geodermatophilus</taxon>
    </lineage>
</organism>
<dbReference type="OrthoDB" id="5176225at2"/>
<protein>
    <submittedName>
        <fullName evidence="2">MEDS: MEthanogen/methylotroph, DcmR Sensory domain</fullName>
    </submittedName>
</protein>
<evidence type="ECO:0000259" key="1">
    <source>
        <dbReference type="Pfam" id="PF14417"/>
    </source>
</evidence>
<proteinExistence type="predicted"/>
<evidence type="ECO:0000313" key="3">
    <source>
        <dbReference type="Proteomes" id="UP000199546"/>
    </source>
</evidence>
<dbReference type="STRING" id="1296565.SAMN05660657_01240"/>
<feature type="domain" description="MEDS" evidence="1">
    <location>
        <begin position="6"/>
        <end position="144"/>
    </location>
</feature>
<gene>
    <name evidence="2" type="ORF">SAMN05660657_01240</name>
</gene>